<keyword evidence="4" id="KW-0067">ATP-binding</keyword>
<dbReference type="SMART" id="SM00382">
    <property type="entry name" value="AAA"/>
    <property type="match status" value="1"/>
</dbReference>
<dbReference type="Pfam" id="PF00270">
    <property type="entry name" value="DEAD"/>
    <property type="match status" value="1"/>
</dbReference>
<dbReference type="SMART" id="SM00490">
    <property type="entry name" value="HELICc"/>
    <property type="match status" value="1"/>
</dbReference>
<dbReference type="Gene3D" id="3.40.50.300">
    <property type="entry name" value="P-loop containing nucleotide triphosphate hydrolases"/>
    <property type="match status" value="2"/>
</dbReference>
<feature type="domain" description="Helicase C-terminal" evidence="7">
    <location>
        <begin position="223"/>
        <end position="387"/>
    </location>
</feature>
<keyword evidence="2" id="KW-0378">Hydrolase</keyword>
<protein>
    <recommendedName>
        <fullName evidence="10">ATP-dependent RNA helicase HrpA</fullName>
    </recommendedName>
</protein>
<dbReference type="CDD" id="cd17917">
    <property type="entry name" value="DEXHc_RHA-like"/>
    <property type="match status" value="1"/>
</dbReference>
<dbReference type="Pfam" id="PF00271">
    <property type="entry name" value="Helicase_C"/>
    <property type="match status" value="1"/>
</dbReference>
<dbReference type="Pfam" id="PF11898">
    <property type="entry name" value="DUF3418"/>
    <property type="match status" value="1"/>
</dbReference>
<gene>
    <name evidence="8" type="ORF">Hsar01_01702</name>
</gene>
<evidence type="ECO:0000256" key="5">
    <source>
        <dbReference type="SAM" id="Coils"/>
    </source>
</evidence>
<accession>A0ABP9ULR4</accession>
<dbReference type="InterPro" id="IPR024590">
    <property type="entry name" value="HrpA_C"/>
</dbReference>
<feature type="coiled-coil region" evidence="5">
    <location>
        <begin position="707"/>
        <end position="734"/>
    </location>
</feature>
<dbReference type="InterPro" id="IPR007502">
    <property type="entry name" value="Helicase-assoc_dom"/>
</dbReference>
<keyword evidence="5" id="KW-0175">Coiled coil</keyword>
<dbReference type="CDD" id="cd18791">
    <property type="entry name" value="SF2_C_RHA"/>
    <property type="match status" value="1"/>
</dbReference>
<dbReference type="Pfam" id="PF21010">
    <property type="entry name" value="HA2_C"/>
    <property type="match status" value="1"/>
</dbReference>
<dbReference type="Proteomes" id="UP001476282">
    <property type="component" value="Unassembled WGS sequence"/>
</dbReference>
<evidence type="ECO:0008006" key="10">
    <source>
        <dbReference type="Google" id="ProtNLM"/>
    </source>
</evidence>
<dbReference type="InterPro" id="IPR011545">
    <property type="entry name" value="DEAD/DEAH_box_helicase_dom"/>
</dbReference>
<name>A0ABP9ULR4_9BACT</name>
<dbReference type="NCBIfam" id="TIGR01967">
    <property type="entry name" value="DEAH_box_HrpA"/>
    <property type="match status" value="1"/>
</dbReference>
<evidence type="ECO:0000256" key="1">
    <source>
        <dbReference type="ARBA" id="ARBA00022741"/>
    </source>
</evidence>
<sequence length="1227" mass="138208">MEAGPIPWNYPEALPVVACHGGIVEAIRAHQVVVVVSETGSGKTTQLPKMVAEALGARSLAPSPKLPARRYIGCTQPRRIAASSVAERVAEELKTPLGGLVGYQVRFEDRTSKETRIKFMTDGILLAEAQGDPDLRRYDALILDEAHERSLNIDFLLGYLKRLLERRPELKLVISSATLDAGAFAAYFHDCPVIEAEGRTFPVEEVFLPGDESEDLADGVVRAVDWLTDAGEPGDVLVFLPGEREIRDCADALEGRRYRNTEVLPLFARLGLGEQQRVFHPGPKRRLVLATNVAETSLTIPRIVCVVDSGLARVSRWSPGRGVQRLQVEEVSQASARQRKGRCGRVRPGVCVRLYSEENLAARPEFTDPEIRRSSLAGVILRMKSLGLPPIEDFPFLDPPAPKAISEGYRTLREVGALDKERNLTDEGRSMARMPVDPRLARMLMEAAAEGVLAEVLPVVAGLETQDPRERPQDKQKEADKAQAKWKHEESDFVSMLMLWKALQEFRKGRGWHGNRLRKFCRDHFLNFRRLQEWANVHDELADVVKREVGLTLGVMGDKLPDYPSFHRSLLAGVPRQFGLWDREEKAYRSANGGFFAVFPGSGLFGGKRWEWVMGMDLVETTRPWARKLARIDPEWVEQVAPHLCRSRYSEGHWEEGQGAVYAKETVICGGLPVVSGRRVHFGRIDPKGARRIFIREGLMQGGVKGQSKIVERLRDLRDEIAEIENKLRRRDGLWSDEAVLDFYENRLPEGLSTAKAFHRWRKQHEEQNLPGRADVVLEDLDEFDLSGFPDWIEHEGQQFAVYYQCDPGARDDGVTLGVHIDQLPHLPGWLPGWGVPGNLELRAEWMIRSLPKDLRRACQPVADRAAGFSNEWRDREKDGPLELRLAQYLSAASGFPVEARDFDLSRMPDEWVTKVWVCDDAGDEVAFGTDVTSLQSKLAGMLEERFEESANQEWESSGHTAWPDFEVPQQVETSAGPAFPALVDEGKSVGTRAFSKSEEAEQAHRAGTVRLLMLRQPDQVAYLQKKLPLGLMAKLELPRMGCPVEDLIALSAEGTLGGGRISDRQEFDRRAERARSEWWRAALALGEGMDATIEGLQPVKERLAPMRGDRNLGEIADDIDEELQWLFRRRFAWQAGHSRAAGYGRFVKGIQSRLGRLQSLPIGKDLEKMDRVRELWTPWFREWTARPADPGLWDYGWALEEFRISLFAPDVPLVGKVSEKVLRAGW</sequence>
<evidence type="ECO:0000259" key="7">
    <source>
        <dbReference type="PROSITE" id="PS51194"/>
    </source>
</evidence>
<keyword evidence="1" id="KW-0547">Nucleotide-binding</keyword>
<dbReference type="SMART" id="SM00847">
    <property type="entry name" value="HA2"/>
    <property type="match status" value="1"/>
</dbReference>
<keyword evidence="9" id="KW-1185">Reference proteome</keyword>
<proteinExistence type="predicted"/>
<dbReference type="EMBL" id="BAABRI010000008">
    <property type="protein sequence ID" value="GAA5482480.1"/>
    <property type="molecule type" value="Genomic_DNA"/>
</dbReference>
<dbReference type="PROSITE" id="PS51192">
    <property type="entry name" value="HELICASE_ATP_BIND_1"/>
    <property type="match status" value="1"/>
</dbReference>
<evidence type="ECO:0000256" key="4">
    <source>
        <dbReference type="ARBA" id="ARBA00022840"/>
    </source>
</evidence>
<dbReference type="InterPro" id="IPR027417">
    <property type="entry name" value="P-loop_NTPase"/>
</dbReference>
<dbReference type="SMART" id="SM00487">
    <property type="entry name" value="DEXDc"/>
    <property type="match status" value="1"/>
</dbReference>
<dbReference type="PROSITE" id="PS51194">
    <property type="entry name" value="HELICASE_CTER"/>
    <property type="match status" value="1"/>
</dbReference>
<evidence type="ECO:0000256" key="2">
    <source>
        <dbReference type="ARBA" id="ARBA00022801"/>
    </source>
</evidence>
<dbReference type="InterPro" id="IPR011709">
    <property type="entry name" value="DEAD-box_helicase_OB_fold"/>
</dbReference>
<dbReference type="Gene3D" id="1.20.120.1080">
    <property type="match status" value="1"/>
</dbReference>
<reference evidence="8 9" key="1">
    <citation type="submission" date="2024-02" db="EMBL/GenBank/DDBJ databases">
        <title>Haloferula sargassicola NBRC 104335.</title>
        <authorList>
            <person name="Ichikawa N."/>
            <person name="Katano-Makiyama Y."/>
            <person name="Hidaka K."/>
        </authorList>
    </citation>
    <scope>NUCLEOTIDE SEQUENCE [LARGE SCALE GENOMIC DNA]</scope>
    <source>
        <strain evidence="8 9">NBRC 104335</strain>
    </source>
</reference>
<evidence type="ECO:0000259" key="6">
    <source>
        <dbReference type="PROSITE" id="PS51192"/>
    </source>
</evidence>
<dbReference type="Pfam" id="PF07717">
    <property type="entry name" value="OB_NTP_bind"/>
    <property type="match status" value="1"/>
</dbReference>
<evidence type="ECO:0000256" key="3">
    <source>
        <dbReference type="ARBA" id="ARBA00022806"/>
    </source>
</evidence>
<dbReference type="PANTHER" id="PTHR18934:SF99">
    <property type="entry name" value="ATP-DEPENDENT RNA HELICASE DHX37-RELATED"/>
    <property type="match status" value="1"/>
</dbReference>
<evidence type="ECO:0000313" key="8">
    <source>
        <dbReference type="EMBL" id="GAA5482480.1"/>
    </source>
</evidence>
<feature type="domain" description="Helicase ATP-binding" evidence="6">
    <location>
        <begin position="24"/>
        <end position="197"/>
    </location>
</feature>
<evidence type="ECO:0000313" key="9">
    <source>
        <dbReference type="Proteomes" id="UP001476282"/>
    </source>
</evidence>
<organism evidence="8 9">
    <name type="scientific">Haloferula sargassicola</name>
    <dbReference type="NCBI Taxonomy" id="490096"/>
    <lineage>
        <taxon>Bacteria</taxon>
        <taxon>Pseudomonadati</taxon>
        <taxon>Verrucomicrobiota</taxon>
        <taxon>Verrucomicrobiia</taxon>
        <taxon>Verrucomicrobiales</taxon>
        <taxon>Verrucomicrobiaceae</taxon>
        <taxon>Haloferula</taxon>
    </lineage>
</organism>
<dbReference type="InterPro" id="IPR014001">
    <property type="entry name" value="Helicase_ATP-bd"/>
</dbReference>
<comment type="caution">
    <text evidence="8">The sequence shown here is derived from an EMBL/GenBank/DDBJ whole genome shotgun (WGS) entry which is preliminary data.</text>
</comment>
<dbReference type="InterPro" id="IPR001650">
    <property type="entry name" value="Helicase_C-like"/>
</dbReference>
<dbReference type="InterPro" id="IPR010222">
    <property type="entry name" value="RNA_helicase_HrpA"/>
</dbReference>
<keyword evidence="3" id="KW-0347">Helicase</keyword>
<dbReference type="PANTHER" id="PTHR18934">
    <property type="entry name" value="ATP-DEPENDENT RNA HELICASE"/>
    <property type="match status" value="1"/>
</dbReference>
<dbReference type="RefSeq" id="WP_353566622.1">
    <property type="nucleotide sequence ID" value="NZ_BAABRI010000008.1"/>
</dbReference>
<dbReference type="InterPro" id="IPR003593">
    <property type="entry name" value="AAA+_ATPase"/>
</dbReference>
<dbReference type="SUPFAM" id="SSF52540">
    <property type="entry name" value="P-loop containing nucleoside triphosphate hydrolases"/>
    <property type="match status" value="1"/>
</dbReference>